<organism evidence="4 5">
    <name type="scientific">Persicimonas caeni</name>
    <dbReference type="NCBI Taxonomy" id="2292766"/>
    <lineage>
        <taxon>Bacteria</taxon>
        <taxon>Deltaproteobacteria</taxon>
        <taxon>Bradymonadales</taxon>
        <taxon>Bradymonadaceae</taxon>
        <taxon>Persicimonas</taxon>
    </lineage>
</organism>
<accession>A0A5B8XYZ3</accession>
<dbReference type="GO" id="GO:0005509">
    <property type="term" value="F:calcium ion binding"/>
    <property type="evidence" value="ECO:0007669"/>
    <property type="project" value="InterPro"/>
</dbReference>
<dbReference type="Pfam" id="PF02412">
    <property type="entry name" value="TSP_3"/>
    <property type="match status" value="3"/>
</dbReference>
<sequence length="964" mass="101220">MSHSADLSMADTESATSPTCAETTHGGPKRVQMRIFTALAVVASFTLTGCFLDFEQFDERQAPISDAGDVSGDDVALPDGDLPDGGDAGDTSDTSESPLVIGSNCSSDADCGADGLCRDGYCTIACAAETECPDGSSCHVLGDESLCLADCDATASCDGVAGRDDLSCAMVASDAEFGATPRGRRACVADSDADSVADSVDNCPSTANPLQRDRDGDGDGDACDNEPLCHASAGSGLLDYGTTTYEAINYTIPETTTLDWLPILGGTDAEGNQVSSMAVIDRAAGTWADPADLPYAASGRLVSQTSGERYVVTPGVLQTGEPEFGEYILVERDGTASFGPDYSLELHDKTLASTGLDRLVVHGYSEDTSAVSNTWEIRRYDPASGYWVTRHASTDSDRVKWHVTRDMQGNLIFYSKIQPSISVMRLVVIDPEGNRLQASNVALPSREPPATGQFDPFIVPGPGNVVYAFDRAVGSAVRIDLESGAIARINEFDLNLDTNEANFVAVPGSPSFILVQRSTMDSTQLKASEYFLPCLPGTDARDEDGDGVGDITDNCPMVANPDQKDADNDTVGDECDPDADNDGIANNADKAIADDGVTEISYALDTDNDGTDNENDDDDDNDGIVDTADRMPLDTDNDGLHNGLDNDDDADGYSDAEERNAGTDNLVALSFPGVGTISWVRETDSGRSVEYAPVTSTSNPTALSVANGGAPYEPRFVDNGAQFFALAGEPGAATAVHLISTDPNATEPVQTFELGVTLRGAAPAEGGLNDGALATVVAAHSTTEAPDQWQLSQISVTDQVATPLVTMFGEVWSPNPAAGTIGFLAAPANCEPCVTGYVVASSGGTPQELRSGVNNPVKLRYDGSVALMVADASDGEGTSGFIYSSGRTREVRPEGITEVDSLERFGSEGHLVLSGRASSDEAFSLWLYNARAHRWHQVLSDGDNLVEVDWIGAVPPPPEQPEPL</sequence>
<feature type="region of interest" description="Disordered" evidence="3">
    <location>
        <begin position="198"/>
        <end position="221"/>
    </location>
</feature>
<evidence type="ECO:0000256" key="3">
    <source>
        <dbReference type="SAM" id="MobiDB-lite"/>
    </source>
</evidence>
<dbReference type="GO" id="GO:0007155">
    <property type="term" value="P:cell adhesion"/>
    <property type="evidence" value="ECO:0007669"/>
    <property type="project" value="InterPro"/>
</dbReference>
<dbReference type="PANTHER" id="PTHR10199:SF100">
    <property type="entry name" value="THROMBOSPONDIN, ISOFORM A"/>
    <property type="match status" value="1"/>
</dbReference>
<dbReference type="Proteomes" id="UP000315995">
    <property type="component" value="Chromosome"/>
</dbReference>
<protein>
    <submittedName>
        <fullName evidence="4">Uncharacterized protein</fullName>
    </submittedName>
</protein>
<accession>A0A4Y6PN36</accession>
<feature type="region of interest" description="Disordered" evidence="3">
    <location>
        <begin position="64"/>
        <end position="99"/>
    </location>
</feature>
<dbReference type="AlphaFoldDB" id="A0A4Y6PN36"/>
<dbReference type="Gene3D" id="4.10.1080.10">
    <property type="entry name" value="TSP type-3 repeat"/>
    <property type="match status" value="1"/>
</dbReference>
<keyword evidence="2" id="KW-0106">Calcium</keyword>
<feature type="compositionally biased region" description="Acidic residues" evidence="3">
    <location>
        <begin position="606"/>
        <end position="623"/>
    </location>
</feature>
<keyword evidence="5" id="KW-1185">Reference proteome</keyword>
<dbReference type="OrthoDB" id="5291933at2"/>
<feature type="region of interest" description="Disordered" evidence="3">
    <location>
        <begin position="556"/>
        <end position="660"/>
    </location>
</feature>
<dbReference type="SUPFAM" id="SSF103647">
    <property type="entry name" value="TSP type-3 repeat"/>
    <property type="match status" value="3"/>
</dbReference>
<feature type="region of interest" description="Disordered" evidence="3">
    <location>
        <begin position="1"/>
        <end position="26"/>
    </location>
</feature>
<evidence type="ECO:0000256" key="2">
    <source>
        <dbReference type="ARBA" id="ARBA00022837"/>
    </source>
</evidence>
<evidence type="ECO:0000256" key="1">
    <source>
        <dbReference type="ARBA" id="ARBA00022729"/>
    </source>
</evidence>
<dbReference type="EMBL" id="CP041186">
    <property type="protein sequence ID" value="QDG49694.1"/>
    <property type="molecule type" value="Genomic_DNA"/>
</dbReference>
<dbReference type="InterPro" id="IPR028974">
    <property type="entry name" value="TSP_type-3_rpt"/>
</dbReference>
<gene>
    <name evidence="4" type="ORF">FIV42_02740</name>
</gene>
<dbReference type="PANTHER" id="PTHR10199">
    <property type="entry name" value="THROMBOSPONDIN"/>
    <property type="match status" value="1"/>
</dbReference>
<evidence type="ECO:0000313" key="5">
    <source>
        <dbReference type="Proteomes" id="UP000315995"/>
    </source>
</evidence>
<feature type="compositionally biased region" description="Acidic residues" evidence="3">
    <location>
        <begin position="568"/>
        <end position="581"/>
    </location>
</feature>
<name>A0A4Y6PN36_PERCE</name>
<evidence type="ECO:0000313" key="4">
    <source>
        <dbReference type="EMBL" id="QDG49694.1"/>
    </source>
</evidence>
<keyword evidence="1" id="KW-0732">Signal</keyword>
<feature type="compositionally biased region" description="Acidic residues" evidence="3">
    <location>
        <begin position="645"/>
        <end position="655"/>
    </location>
</feature>
<feature type="compositionally biased region" description="Polar residues" evidence="3">
    <location>
        <begin position="1"/>
        <end position="22"/>
    </location>
</feature>
<reference evidence="4 5" key="1">
    <citation type="submission" date="2019-06" db="EMBL/GenBank/DDBJ databases">
        <title>Persicimonas caeni gen. nov., sp. nov., a predatory bacterium isolated from solar saltern.</title>
        <authorList>
            <person name="Wang S."/>
        </authorList>
    </citation>
    <scope>NUCLEOTIDE SEQUENCE [LARGE SCALE GENOMIC DNA]</scope>
    <source>
        <strain evidence="4 5">YN101</strain>
    </source>
</reference>
<dbReference type="InterPro" id="IPR003367">
    <property type="entry name" value="Thrombospondin_3-like_rpt"/>
</dbReference>
<proteinExistence type="predicted"/>